<organism evidence="2 3">
    <name type="scientific">Oikopleura dioica</name>
    <name type="common">Tunicate</name>
    <dbReference type="NCBI Taxonomy" id="34765"/>
    <lineage>
        <taxon>Eukaryota</taxon>
        <taxon>Metazoa</taxon>
        <taxon>Chordata</taxon>
        <taxon>Tunicata</taxon>
        <taxon>Appendicularia</taxon>
        <taxon>Copelata</taxon>
        <taxon>Oikopleuridae</taxon>
        <taxon>Oikopleura</taxon>
    </lineage>
</organism>
<accession>A0ABN7SGE7</accession>
<proteinExistence type="predicted"/>
<dbReference type="EMBL" id="OU015569">
    <property type="protein sequence ID" value="CAG5094679.1"/>
    <property type="molecule type" value="Genomic_DNA"/>
</dbReference>
<feature type="chain" id="PRO_5045627960" evidence="1">
    <location>
        <begin position="21"/>
        <end position="128"/>
    </location>
</feature>
<name>A0ABN7SGE7_OIKDI</name>
<feature type="signal peptide" evidence="1">
    <location>
        <begin position="1"/>
        <end position="20"/>
    </location>
</feature>
<protein>
    <submittedName>
        <fullName evidence="2">Oidioi.mRNA.OKI2018_I69.XSR.g13771.t1.cds</fullName>
    </submittedName>
</protein>
<evidence type="ECO:0000256" key="1">
    <source>
        <dbReference type="SAM" id="SignalP"/>
    </source>
</evidence>
<sequence>MRGQIGLLIFFIALFISAESLSVQEKRARVLECLLEFATDKRKESCANLGTAGESSGEILELQLSTLDNGGEDGKVVKIEALLPKIENSEGSGDDSKPNLAKIKKDLDQAKYQLELLEKDLEDMISPK</sequence>
<evidence type="ECO:0000313" key="3">
    <source>
        <dbReference type="Proteomes" id="UP001158576"/>
    </source>
</evidence>
<keyword evidence="1" id="KW-0732">Signal</keyword>
<keyword evidence="3" id="KW-1185">Reference proteome</keyword>
<dbReference type="Proteomes" id="UP001158576">
    <property type="component" value="Chromosome XSR"/>
</dbReference>
<evidence type="ECO:0000313" key="2">
    <source>
        <dbReference type="EMBL" id="CAG5094679.1"/>
    </source>
</evidence>
<gene>
    <name evidence="2" type="ORF">OKIOD_LOCUS5329</name>
</gene>
<reference evidence="2 3" key="1">
    <citation type="submission" date="2021-04" db="EMBL/GenBank/DDBJ databases">
        <authorList>
            <person name="Bliznina A."/>
        </authorList>
    </citation>
    <scope>NUCLEOTIDE SEQUENCE [LARGE SCALE GENOMIC DNA]</scope>
</reference>